<dbReference type="InterPro" id="IPR003010">
    <property type="entry name" value="C-N_Hydrolase"/>
</dbReference>
<dbReference type="PANTHER" id="PTHR23088">
    <property type="entry name" value="NITRILASE-RELATED"/>
    <property type="match status" value="1"/>
</dbReference>
<evidence type="ECO:0008006" key="6">
    <source>
        <dbReference type="Google" id="ProtNLM"/>
    </source>
</evidence>
<protein>
    <recommendedName>
        <fullName evidence="6">CN hydrolase domain-containing protein</fullName>
    </recommendedName>
</protein>
<dbReference type="Gene3D" id="3.30.1490.70">
    <property type="match status" value="1"/>
</dbReference>
<feature type="transmembrane region" description="Helical" evidence="1">
    <location>
        <begin position="27"/>
        <end position="48"/>
    </location>
</feature>
<dbReference type="GO" id="GO:0003910">
    <property type="term" value="F:DNA ligase (ATP) activity"/>
    <property type="evidence" value="ECO:0007669"/>
    <property type="project" value="InterPro"/>
</dbReference>
<organism evidence="4 5">
    <name type="scientific">Mikania micrantha</name>
    <name type="common">bitter vine</name>
    <dbReference type="NCBI Taxonomy" id="192012"/>
    <lineage>
        <taxon>Eukaryota</taxon>
        <taxon>Viridiplantae</taxon>
        <taxon>Streptophyta</taxon>
        <taxon>Embryophyta</taxon>
        <taxon>Tracheophyta</taxon>
        <taxon>Spermatophyta</taxon>
        <taxon>Magnoliopsida</taxon>
        <taxon>eudicotyledons</taxon>
        <taxon>Gunneridae</taxon>
        <taxon>Pentapetalae</taxon>
        <taxon>asterids</taxon>
        <taxon>campanulids</taxon>
        <taxon>Asterales</taxon>
        <taxon>Asteraceae</taxon>
        <taxon>Asteroideae</taxon>
        <taxon>Heliantheae alliance</taxon>
        <taxon>Eupatorieae</taxon>
        <taxon>Mikania</taxon>
    </lineage>
</organism>
<dbReference type="GO" id="GO:0006281">
    <property type="term" value="P:DNA repair"/>
    <property type="evidence" value="ECO:0007669"/>
    <property type="project" value="InterPro"/>
</dbReference>
<dbReference type="GO" id="GO:0016810">
    <property type="term" value="F:hydrolase activity, acting on carbon-nitrogen (but not peptide) bonds"/>
    <property type="evidence" value="ECO:0007669"/>
    <property type="project" value="UniProtKB-ARBA"/>
</dbReference>
<keyword evidence="1" id="KW-0472">Membrane</keyword>
<dbReference type="Proteomes" id="UP000326396">
    <property type="component" value="Linkage Group LG2"/>
</dbReference>
<evidence type="ECO:0000313" key="4">
    <source>
        <dbReference type="EMBL" id="KAD4586122.1"/>
    </source>
</evidence>
<keyword evidence="5" id="KW-1185">Reference proteome</keyword>
<comment type="caution">
    <text evidence="4">The sequence shown here is derived from an EMBL/GenBank/DDBJ whole genome shotgun (WGS) entry which is preliminary data.</text>
</comment>
<sequence length="261" mass="28775">MNIIGDDDTVSSTRLLLFDKDDRVDDLSFGLCSYISLSLIFFCLVQAIKKNWGSDEGFLAATGRGGDHKRRWQYTVVFFCSASSSFSSSFRVTIRVEMDDACLANEATVTKMNHFFEDAFHSSCEGIMVKSLDVEAGYLPSKRSDSWLKVLLVPAAFTKVTGEPHWEVLLRARAIETQCYVIAAAQGGKHSEKRESFGDTLIIDPWGTVIGRLPDRASTGIIVADIDFSVIESVRTKIPISQSNEIAFVVLSFNSVSSNAA</sequence>
<evidence type="ECO:0000259" key="3">
    <source>
        <dbReference type="PROSITE" id="PS50263"/>
    </source>
</evidence>
<dbReference type="InterPro" id="IPR012310">
    <property type="entry name" value="DNA_ligase_ATP-dep_cent"/>
</dbReference>
<dbReference type="InterPro" id="IPR036526">
    <property type="entry name" value="C-N_Hydrolase_sf"/>
</dbReference>
<dbReference type="OrthoDB" id="206088at2759"/>
<dbReference type="Gene3D" id="3.60.110.10">
    <property type="entry name" value="Carbon-nitrogen hydrolase"/>
    <property type="match status" value="1"/>
</dbReference>
<gene>
    <name evidence="4" type="ORF">E3N88_23723</name>
</gene>
<dbReference type="SUPFAM" id="SSF56091">
    <property type="entry name" value="DNA ligase/mRNA capping enzyme, catalytic domain"/>
    <property type="match status" value="1"/>
</dbReference>
<dbReference type="Pfam" id="PF00795">
    <property type="entry name" value="CN_hydrolase"/>
    <property type="match status" value="1"/>
</dbReference>
<reference evidence="4 5" key="1">
    <citation type="submission" date="2019-05" db="EMBL/GenBank/DDBJ databases">
        <title>Mikania micrantha, genome provides insights into the molecular mechanism of rapid growth.</title>
        <authorList>
            <person name="Liu B."/>
        </authorList>
    </citation>
    <scope>NUCLEOTIDE SEQUENCE [LARGE SCALE GENOMIC DNA]</scope>
    <source>
        <strain evidence="4">NLD-2019</strain>
        <tissue evidence="4">Leaf</tissue>
    </source>
</reference>
<evidence type="ECO:0000259" key="2">
    <source>
        <dbReference type="PROSITE" id="PS50160"/>
    </source>
</evidence>
<accession>A0A5N6NE48</accession>
<dbReference type="GO" id="GO:0005524">
    <property type="term" value="F:ATP binding"/>
    <property type="evidence" value="ECO:0007669"/>
    <property type="project" value="InterPro"/>
</dbReference>
<dbReference type="PROSITE" id="PS50160">
    <property type="entry name" value="DNA_LIGASE_A3"/>
    <property type="match status" value="1"/>
</dbReference>
<dbReference type="EMBL" id="SZYD01000012">
    <property type="protein sequence ID" value="KAD4586122.1"/>
    <property type="molecule type" value="Genomic_DNA"/>
</dbReference>
<feature type="domain" description="CN hydrolase" evidence="3">
    <location>
        <begin position="1"/>
        <end position="228"/>
    </location>
</feature>
<evidence type="ECO:0000256" key="1">
    <source>
        <dbReference type="SAM" id="Phobius"/>
    </source>
</evidence>
<evidence type="ECO:0000313" key="5">
    <source>
        <dbReference type="Proteomes" id="UP000326396"/>
    </source>
</evidence>
<dbReference type="SUPFAM" id="SSF56317">
    <property type="entry name" value="Carbon-nitrogen hydrolase"/>
    <property type="match status" value="1"/>
</dbReference>
<keyword evidence="1" id="KW-0812">Transmembrane</keyword>
<dbReference type="Pfam" id="PF01068">
    <property type="entry name" value="DNA_ligase_A_M"/>
    <property type="match status" value="1"/>
</dbReference>
<dbReference type="PANTHER" id="PTHR23088:SF27">
    <property type="entry name" value="DEAMINATED GLUTATHIONE AMIDASE"/>
    <property type="match status" value="1"/>
</dbReference>
<proteinExistence type="predicted"/>
<name>A0A5N6NE48_9ASTR</name>
<keyword evidence="1" id="KW-1133">Transmembrane helix</keyword>
<dbReference type="PROSITE" id="PS50263">
    <property type="entry name" value="CN_HYDROLASE"/>
    <property type="match status" value="1"/>
</dbReference>
<dbReference type="AlphaFoldDB" id="A0A5N6NE48"/>
<dbReference type="GO" id="GO:0006310">
    <property type="term" value="P:DNA recombination"/>
    <property type="evidence" value="ECO:0007669"/>
    <property type="project" value="InterPro"/>
</dbReference>
<feature type="domain" description="ATP-dependent DNA ligase family profile" evidence="2">
    <location>
        <begin position="108"/>
        <end position="150"/>
    </location>
</feature>